<evidence type="ECO:0000259" key="3">
    <source>
        <dbReference type="Pfam" id="PF07282"/>
    </source>
</evidence>
<sequence length="672" mass="72560">MSRKLPLGEAETARTACARALLRTGVVEKTGEVLSVAVLAEWVGWAGELASAMAAGLLAARWNAADVGTLASGVDAGGRALPSNAWMALRRLGWTVEVGEGVKVNDRIVRMAQEQAGRTLRSAIWRADVTAGVLATWPAAPGRRTPVEWDAVREAIPDGWDLPSGVIRSRTRQIAAFARQHGRLPADVFELEAAPQAARMLLLSACDGQQATLARADDPSRALLRLQLPTRPDPRTYADWTWVAFPIALRPTVPPGAVLHLPTLRVHQGKVRADLAYTHAVPTARRTGHTIALGVDWGLNTLLSAGAVQLHETGTITAVGAGAQFRAAGVLAKQHRLRRACEFLNAKTDRYQRLIGDSDRHCLAGRHAMLAKELGHLAARRSNLNDALARSAARWTVDQAITIGASVIYVEDLRSMEARGMGRTLNTRLSQQIRGQIVDRMRHLAAEAGIAVVTVPARGTSKNCPRCLVPLRHRTAPDRATTPGWKWAICPNPDCGWQGDRDTGAWQRIAARGLAHQTKTATDRASGTMVIRSVVDTLEATAVVKPATTEIRRKDRSKTGPTRRRTTRPAPRRRRAPSPTGPCGPAGKRPEGHTHTGRRSLPRAAHRHQGVTTISTPFPKLSASLEQGRPHPRPHRPRGAALGAGFHLHAHASPPKWAAPTPDLTVHMGSLS</sequence>
<reference evidence="4 5" key="1">
    <citation type="submission" date="2024-11" db="EMBL/GenBank/DDBJ databases">
        <title>The Natural Products Discovery Center: Release of the First 8490 Sequenced Strains for Exploring Actinobacteria Biosynthetic Diversity.</title>
        <authorList>
            <person name="Kalkreuter E."/>
            <person name="Kautsar S.A."/>
            <person name="Yang D."/>
            <person name="Bader C.D."/>
            <person name="Teijaro C.N."/>
            <person name="Fluegel L."/>
            <person name="Davis C.M."/>
            <person name="Simpson J.R."/>
            <person name="Lauterbach L."/>
            <person name="Steele A.D."/>
            <person name="Gui C."/>
            <person name="Meng S."/>
            <person name="Li G."/>
            <person name="Viehrig K."/>
            <person name="Ye F."/>
            <person name="Su P."/>
            <person name="Kiefer A.F."/>
            <person name="Nichols A."/>
            <person name="Cepeda A.J."/>
            <person name="Yan W."/>
            <person name="Fan B."/>
            <person name="Jiang Y."/>
            <person name="Adhikari A."/>
            <person name="Zheng C.-J."/>
            <person name="Schuster L."/>
            <person name="Cowan T.M."/>
            <person name="Smanski M.J."/>
            <person name="Chevrette M.G."/>
            <person name="De Carvalho L.P.S."/>
            <person name="Shen B."/>
        </authorList>
    </citation>
    <scope>NUCLEOTIDE SEQUENCE [LARGE SCALE GENOMIC DNA]</scope>
    <source>
        <strain evidence="4 5">NPDC020863</strain>
    </source>
</reference>
<feature type="region of interest" description="Disordered" evidence="2">
    <location>
        <begin position="546"/>
        <end position="639"/>
    </location>
</feature>
<comment type="caution">
    <text evidence="4">The sequence shown here is derived from an EMBL/GenBank/DDBJ whole genome shotgun (WGS) entry which is preliminary data.</text>
</comment>
<dbReference type="EMBL" id="JBJDQH010000011">
    <property type="protein sequence ID" value="MFK4269660.1"/>
    <property type="molecule type" value="Genomic_DNA"/>
</dbReference>
<keyword evidence="1" id="KW-0238">DNA-binding</keyword>
<name>A0ABW8LUT1_9ACTN</name>
<protein>
    <submittedName>
        <fullName evidence="4">Zinc ribbon domain-containing protein</fullName>
    </submittedName>
</protein>
<evidence type="ECO:0000313" key="5">
    <source>
        <dbReference type="Proteomes" id="UP001620295"/>
    </source>
</evidence>
<feature type="compositionally biased region" description="Basic residues" evidence="2">
    <location>
        <begin position="561"/>
        <end position="576"/>
    </location>
</feature>
<evidence type="ECO:0000256" key="1">
    <source>
        <dbReference type="ARBA" id="ARBA00023125"/>
    </source>
</evidence>
<keyword evidence="5" id="KW-1185">Reference proteome</keyword>
<proteinExistence type="predicted"/>
<dbReference type="Pfam" id="PF07282">
    <property type="entry name" value="Cas12f1-like_TNB"/>
    <property type="match status" value="1"/>
</dbReference>
<evidence type="ECO:0000256" key="2">
    <source>
        <dbReference type="SAM" id="MobiDB-lite"/>
    </source>
</evidence>
<feature type="domain" description="Cas12f1-like TNB" evidence="3">
    <location>
        <begin position="435"/>
        <end position="505"/>
    </location>
</feature>
<accession>A0ABW8LUT1</accession>
<dbReference type="RefSeq" id="WP_404747738.1">
    <property type="nucleotide sequence ID" value="NZ_JBJDQH010000011.1"/>
</dbReference>
<dbReference type="Proteomes" id="UP001620295">
    <property type="component" value="Unassembled WGS sequence"/>
</dbReference>
<gene>
    <name evidence="4" type="ORF">ACI2L5_32720</name>
</gene>
<evidence type="ECO:0000313" key="4">
    <source>
        <dbReference type="EMBL" id="MFK4269660.1"/>
    </source>
</evidence>
<feature type="compositionally biased region" description="Basic residues" evidence="2">
    <location>
        <begin position="595"/>
        <end position="609"/>
    </location>
</feature>
<organism evidence="4 5">
    <name type="scientific">Streptomyces milbemycinicus</name>
    <dbReference type="NCBI Taxonomy" id="476552"/>
    <lineage>
        <taxon>Bacteria</taxon>
        <taxon>Bacillati</taxon>
        <taxon>Actinomycetota</taxon>
        <taxon>Actinomycetes</taxon>
        <taxon>Kitasatosporales</taxon>
        <taxon>Streptomycetaceae</taxon>
        <taxon>Streptomyces</taxon>
    </lineage>
</organism>
<dbReference type="InterPro" id="IPR010095">
    <property type="entry name" value="Cas12f1-like_TNB"/>
</dbReference>